<dbReference type="OrthoDB" id="8673173at2"/>
<keyword evidence="3" id="KW-0456">Lyase</keyword>
<reference evidence="7 8" key="1">
    <citation type="submission" date="2016-12" db="EMBL/GenBank/DDBJ databases">
        <title>Amycolatopsis keratiniphila subsp. keratiniphila genome sequencing and assembly.</title>
        <authorList>
            <person name="Mayilraj S."/>
            <person name="Kaur N."/>
        </authorList>
    </citation>
    <scope>NUCLEOTIDE SEQUENCE [LARGE SCALE GENOMIC DNA]</scope>
    <source>
        <strain evidence="7 8">DSM 44409</strain>
    </source>
</reference>
<evidence type="ECO:0000256" key="1">
    <source>
        <dbReference type="ARBA" id="ARBA00022723"/>
    </source>
</evidence>
<dbReference type="PANTHER" id="PTHR21240:SF29">
    <property type="entry name" value="AMIDOHYDROLASE-RELATED DOMAIN-CONTAINING PROTEIN"/>
    <property type="match status" value="1"/>
</dbReference>
<keyword evidence="1" id="KW-0479">Metal-binding</keyword>
<evidence type="ECO:0000256" key="4">
    <source>
        <dbReference type="ARBA" id="ARBA00036832"/>
    </source>
</evidence>
<dbReference type="InterPro" id="IPR032465">
    <property type="entry name" value="ACMSD"/>
</dbReference>
<keyword evidence="2" id="KW-0862">Zinc</keyword>
<evidence type="ECO:0000256" key="2">
    <source>
        <dbReference type="ARBA" id="ARBA00022833"/>
    </source>
</evidence>
<dbReference type="GO" id="GO:0047596">
    <property type="term" value="F:6-methylsalicylate decarboxylase activity"/>
    <property type="evidence" value="ECO:0007669"/>
    <property type="project" value="UniProtKB-EC"/>
</dbReference>
<dbReference type="Proteomes" id="UP000076660">
    <property type="component" value="Unassembled WGS sequence"/>
</dbReference>
<evidence type="ECO:0000256" key="3">
    <source>
        <dbReference type="ARBA" id="ARBA00023239"/>
    </source>
</evidence>
<dbReference type="RefSeq" id="WP_063275210.1">
    <property type="nucleotide sequence ID" value="NZ_LQMT02000011.1"/>
</dbReference>
<dbReference type="InterPro" id="IPR006680">
    <property type="entry name" value="Amidohydro-rel"/>
</dbReference>
<organism evidence="7 8">
    <name type="scientific">Amycolatopsis keratiniphila subsp. keratiniphila</name>
    <dbReference type="NCBI Taxonomy" id="227715"/>
    <lineage>
        <taxon>Bacteria</taxon>
        <taxon>Bacillati</taxon>
        <taxon>Actinomycetota</taxon>
        <taxon>Actinomycetes</taxon>
        <taxon>Pseudonocardiales</taxon>
        <taxon>Pseudonocardiaceae</taxon>
        <taxon>Amycolatopsis</taxon>
        <taxon>Amycolatopsis japonica group</taxon>
    </lineage>
</organism>
<evidence type="ECO:0000313" key="7">
    <source>
        <dbReference type="EMBL" id="ONF72144.1"/>
    </source>
</evidence>
<dbReference type="PANTHER" id="PTHR21240">
    <property type="entry name" value="2-AMINO-3-CARBOXYLMUCONATE-6-SEMIALDEHYDE DECARBOXYLASE"/>
    <property type="match status" value="1"/>
</dbReference>
<dbReference type="AlphaFoldDB" id="A0A1W2LYV0"/>
<comment type="caution">
    <text evidence="7">The sequence shown here is derived from an EMBL/GenBank/DDBJ whole genome shotgun (WGS) entry which is preliminary data.</text>
</comment>
<dbReference type="Pfam" id="PF04909">
    <property type="entry name" value="Amidohydro_2"/>
    <property type="match status" value="1"/>
</dbReference>
<proteinExistence type="predicted"/>
<evidence type="ECO:0000259" key="6">
    <source>
        <dbReference type="Pfam" id="PF04909"/>
    </source>
</evidence>
<accession>A0A1W2LYV0</accession>
<feature type="domain" description="Amidohydrolase-related" evidence="6">
    <location>
        <begin position="6"/>
        <end position="312"/>
    </location>
</feature>
<dbReference type="GO" id="GO:0016787">
    <property type="term" value="F:hydrolase activity"/>
    <property type="evidence" value="ECO:0007669"/>
    <property type="project" value="InterPro"/>
</dbReference>
<dbReference type="InterPro" id="IPR032466">
    <property type="entry name" value="Metal_Hydrolase"/>
</dbReference>
<gene>
    <name evidence="7" type="ORF">AVR91_0211460</name>
</gene>
<evidence type="ECO:0000313" key="8">
    <source>
        <dbReference type="Proteomes" id="UP000076660"/>
    </source>
</evidence>
<name>A0A1W2LYV0_9PSEU</name>
<dbReference type="SUPFAM" id="SSF51556">
    <property type="entry name" value="Metallo-dependent hydrolases"/>
    <property type="match status" value="1"/>
</dbReference>
<dbReference type="EC" id="4.1.1.52" evidence="5"/>
<dbReference type="GO" id="GO:0005829">
    <property type="term" value="C:cytosol"/>
    <property type="evidence" value="ECO:0007669"/>
    <property type="project" value="TreeGrafter"/>
</dbReference>
<sequence>MTGGLIDVHAHFTTEDYVRAAIAAGHHEADGMPESYWPHWAVEDHLALMADAGIDRAFLSISSPGVYFGDAAAARRLAREVNQAAARITRTHPGRFGYFASLPLPDIDGALDEIGHAFTDGADGVVWMTNTAGHYLGDPRLAPVLAELDRRGAVVFLHPTSCAGHEALALGRPRPMVEFLFDTARTVIDFILSGAAHRYPHLRLIVPHAGGVLPLLADRLELFATLSEDTHGPSASELLHRFHYDLAGTPTPSQITALSTITTPEHLLYGSDYVWTRRPQVFRALTTLDTTWPGTDPTWRQLTTRNAHRLLGATPDQTNNVT</sequence>
<dbReference type="EMBL" id="LQMT02000011">
    <property type="protein sequence ID" value="ONF72144.1"/>
    <property type="molecule type" value="Genomic_DNA"/>
</dbReference>
<protein>
    <recommendedName>
        <fullName evidence="5">6-methylsalicylate decarboxylase</fullName>
        <ecNumber evidence="5">4.1.1.52</ecNumber>
    </recommendedName>
</protein>
<dbReference type="GO" id="GO:0046872">
    <property type="term" value="F:metal ion binding"/>
    <property type="evidence" value="ECO:0007669"/>
    <property type="project" value="UniProtKB-KW"/>
</dbReference>
<dbReference type="Gene3D" id="3.20.20.140">
    <property type="entry name" value="Metal-dependent hydrolases"/>
    <property type="match status" value="1"/>
</dbReference>
<dbReference type="GO" id="GO:0019748">
    <property type="term" value="P:secondary metabolic process"/>
    <property type="evidence" value="ECO:0007669"/>
    <property type="project" value="TreeGrafter"/>
</dbReference>
<comment type="catalytic activity">
    <reaction evidence="4">
        <text>6-methylsalicylate + H(+) = 3-methylphenol + CO2</text>
        <dbReference type="Rhea" id="RHEA:23112"/>
        <dbReference type="ChEBI" id="CHEBI:15378"/>
        <dbReference type="ChEBI" id="CHEBI:16526"/>
        <dbReference type="ChEBI" id="CHEBI:17231"/>
        <dbReference type="ChEBI" id="CHEBI:36658"/>
        <dbReference type="EC" id="4.1.1.52"/>
    </reaction>
    <physiologicalReaction direction="left-to-right" evidence="4">
        <dbReference type="Rhea" id="RHEA:23113"/>
    </physiologicalReaction>
</comment>
<evidence type="ECO:0000256" key="5">
    <source>
        <dbReference type="ARBA" id="ARBA00038889"/>
    </source>
</evidence>